<reference evidence="3" key="1">
    <citation type="journal article" date="2018" name="Nat. Plants">
        <title>Whole-genome landscape of Medicago truncatula symbiotic genes.</title>
        <authorList>
            <person name="Pecrix Y."/>
            <person name="Staton S.E."/>
            <person name="Sallet E."/>
            <person name="Lelandais-Briere C."/>
            <person name="Moreau S."/>
            <person name="Carrere S."/>
            <person name="Blein T."/>
            <person name="Jardinaud M.F."/>
            <person name="Latrasse D."/>
            <person name="Zouine M."/>
            <person name="Zahm M."/>
            <person name="Kreplak J."/>
            <person name="Mayjonade B."/>
            <person name="Satge C."/>
            <person name="Perez M."/>
            <person name="Cauet S."/>
            <person name="Marande W."/>
            <person name="Chantry-Darmon C."/>
            <person name="Lopez-Roques C."/>
            <person name="Bouchez O."/>
            <person name="Berard A."/>
            <person name="Debelle F."/>
            <person name="Munos S."/>
            <person name="Bendahmane A."/>
            <person name="Berges H."/>
            <person name="Niebel A."/>
            <person name="Buitink J."/>
            <person name="Frugier F."/>
            <person name="Benhamed M."/>
            <person name="Crespi M."/>
            <person name="Gouzy J."/>
            <person name="Gamas P."/>
        </authorList>
    </citation>
    <scope>NUCLEOTIDE SEQUENCE [LARGE SCALE GENOMIC DNA]</scope>
    <source>
        <strain evidence="3">cv. Jemalong A17</strain>
    </source>
</reference>
<evidence type="ECO:0000313" key="3">
    <source>
        <dbReference type="Proteomes" id="UP000265566"/>
    </source>
</evidence>
<dbReference type="Proteomes" id="UP000265566">
    <property type="component" value="Chromosome 7"/>
</dbReference>
<comment type="caution">
    <text evidence="2">The sequence shown here is derived from an EMBL/GenBank/DDBJ whole genome shotgun (WGS) entry which is preliminary data.</text>
</comment>
<evidence type="ECO:0000256" key="1">
    <source>
        <dbReference type="SAM" id="Phobius"/>
    </source>
</evidence>
<dbReference type="EMBL" id="PSQE01000007">
    <property type="protein sequence ID" value="RHN46005.1"/>
    <property type="molecule type" value="Genomic_DNA"/>
</dbReference>
<evidence type="ECO:0008006" key="4">
    <source>
        <dbReference type="Google" id="ProtNLM"/>
    </source>
</evidence>
<name>A0A396H4F9_MEDTR</name>
<dbReference type="Gramene" id="rna40439">
    <property type="protein sequence ID" value="RHN46005.1"/>
    <property type="gene ID" value="gene40439"/>
</dbReference>
<dbReference type="AlphaFoldDB" id="A0A396H4F9"/>
<gene>
    <name evidence="2" type="ORF">MtrunA17_Chr7g0237551</name>
</gene>
<accession>A0A396H4F9</accession>
<keyword evidence="1" id="KW-0472">Membrane</keyword>
<organism evidence="2 3">
    <name type="scientific">Medicago truncatula</name>
    <name type="common">Barrel medic</name>
    <name type="synonym">Medicago tribuloides</name>
    <dbReference type="NCBI Taxonomy" id="3880"/>
    <lineage>
        <taxon>Eukaryota</taxon>
        <taxon>Viridiplantae</taxon>
        <taxon>Streptophyta</taxon>
        <taxon>Embryophyta</taxon>
        <taxon>Tracheophyta</taxon>
        <taxon>Spermatophyta</taxon>
        <taxon>Magnoliopsida</taxon>
        <taxon>eudicotyledons</taxon>
        <taxon>Gunneridae</taxon>
        <taxon>Pentapetalae</taxon>
        <taxon>rosids</taxon>
        <taxon>fabids</taxon>
        <taxon>Fabales</taxon>
        <taxon>Fabaceae</taxon>
        <taxon>Papilionoideae</taxon>
        <taxon>50 kb inversion clade</taxon>
        <taxon>NPAAA clade</taxon>
        <taxon>Hologalegina</taxon>
        <taxon>IRL clade</taxon>
        <taxon>Trifolieae</taxon>
        <taxon>Medicago</taxon>
    </lineage>
</organism>
<evidence type="ECO:0000313" key="2">
    <source>
        <dbReference type="EMBL" id="RHN46005.1"/>
    </source>
</evidence>
<keyword evidence="1" id="KW-1133">Transmembrane helix</keyword>
<proteinExistence type="predicted"/>
<protein>
    <recommendedName>
        <fullName evidence="4">Transmembrane protein</fullName>
    </recommendedName>
</protein>
<feature type="transmembrane region" description="Helical" evidence="1">
    <location>
        <begin position="12"/>
        <end position="31"/>
    </location>
</feature>
<keyword evidence="1" id="KW-0812">Transmembrane</keyword>
<sequence length="41" mass="4853">MFYPEFGNSLRSQYLIPLCCFLFSGISYFEVNRLHITMSRA</sequence>